<dbReference type="InterPro" id="IPR001387">
    <property type="entry name" value="Cro/C1-type_HTH"/>
</dbReference>
<dbReference type="InterPro" id="IPR041413">
    <property type="entry name" value="MLTR_LBD"/>
</dbReference>
<evidence type="ECO:0000259" key="2">
    <source>
        <dbReference type="PROSITE" id="PS50943"/>
    </source>
</evidence>
<dbReference type="RefSeq" id="WP_143610146.1">
    <property type="nucleotide sequence ID" value="NZ_CP107955.1"/>
</dbReference>
<dbReference type="EMBL" id="JARAKF010000001">
    <property type="protein sequence ID" value="MDU8992352.1"/>
    <property type="molecule type" value="Genomic_DNA"/>
</dbReference>
<dbReference type="SMART" id="SM00530">
    <property type="entry name" value="HTH_XRE"/>
    <property type="match status" value="1"/>
</dbReference>
<dbReference type="CDD" id="cd00093">
    <property type="entry name" value="HTH_XRE"/>
    <property type="match status" value="1"/>
</dbReference>
<accession>A0ABU3UEM0</accession>
<reference evidence="3 4" key="1">
    <citation type="submission" date="2023-02" db="EMBL/GenBank/DDBJ databases">
        <authorList>
            <person name="Maleckis M."/>
        </authorList>
    </citation>
    <scope>NUCLEOTIDE SEQUENCE [LARGE SCALE GENOMIC DNA]</scope>
    <source>
        <strain evidence="3 4">P8-A2</strain>
    </source>
</reference>
<evidence type="ECO:0000256" key="1">
    <source>
        <dbReference type="SAM" id="MobiDB-lite"/>
    </source>
</evidence>
<feature type="region of interest" description="Disordered" evidence="1">
    <location>
        <begin position="278"/>
        <end position="300"/>
    </location>
</feature>
<dbReference type="Proteomes" id="UP001257627">
    <property type="component" value="Unassembled WGS sequence"/>
</dbReference>
<dbReference type="PANTHER" id="PTHR35010">
    <property type="entry name" value="BLL4672 PROTEIN-RELATED"/>
    <property type="match status" value="1"/>
</dbReference>
<comment type="caution">
    <text evidence="3">The sequence shown here is derived from an EMBL/GenBank/DDBJ whole genome shotgun (WGS) entry which is preliminary data.</text>
</comment>
<keyword evidence="4" id="KW-1185">Reference proteome</keyword>
<organism evidence="3 4">
    <name type="scientific">Streptomyces mirabilis</name>
    <dbReference type="NCBI Taxonomy" id="68239"/>
    <lineage>
        <taxon>Bacteria</taxon>
        <taxon>Bacillati</taxon>
        <taxon>Actinomycetota</taxon>
        <taxon>Actinomycetes</taxon>
        <taxon>Kitasatosporales</taxon>
        <taxon>Streptomycetaceae</taxon>
        <taxon>Streptomyces</taxon>
    </lineage>
</organism>
<dbReference type="Gene3D" id="1.10.260.40">
    <property type="entry name" value="lambda repressor-like DNA-binding domains"/>
    <property type="match status" value="1"/>
</dbReference>
<gene>
    <name evidence="3" type="ORF">PU648_08275</name>
</gene>
<proteinExistence type="predicted"/>
<name>A0ABU3UEM0_9ACTN</name>
<feature type="domain" description="HTH cro/C1-type" evidence="2">
    <location>
        <begin position="37"/>
        <end position="82"/>
    </location>
</feature>
<dbReference type="PROSITE" id="PS50943">
    <property type="entry name" value="HTH_CROC1"/>
    <property type="match status" value="1"/>
</dbReference>
<protein>
    <submittedName>
        <fullName evidence="3">Helix-turn-helix domain-containing protein</fullName>
    </submittedName>
</protein>
<dbReference type="InterPro" id="IPR010982">
    <property type="entry name" value="Lambda_DNA-bd_dom_sf"/>
</dbReference>
<feature type="compositionally biased region" description="Basic and acidic residues" evidence="1">
    <location>
        <begin position="278"/>
        <end position="288"/>
    </location>
</feature>
<dbReference type="PANTHER" id="PTHR35010:SF2">
    <property type="entry name" value="BLL4672 PROTEIN"/>
    <property type="match status" value="1"/>
</dbReference>
<dbReference type="Pfam" id="PF17765">
    <property type="entry name" value="MLTR_LBD"/>
    <property type="match status" value="1"/>
</dbReference>
<evidence type="ECO:0000313" key="4">
    <source>
        <dbReference type="Proteomes" id="UP001257627"/>
    </source>
</evidence>
<sequence>MAREQQSAGGSGLGIFLRTRRAQLTPEDVGLAAGAGLRRSPGLRREELATLAGISIDYYARLERGQETNPSPAVVDALARALLLDAHTHEHLHDLAERADRRAASPAPPATAPERTVRPDIRQMLESLRPNPAYVISPTMDILAGNPGSVRLFAGTEDWPAEKLNALRYLFLDPHAPKLFADWDEQVRTCVGRIRALAGTEPDTPGLARLIDELALESPQFVRRWTDYDVQPHPRGDKTFHHPEVGVLTLGYQSMQLDGTPGHRLVVFFAEPGTPEHDKLLLLDRTDTEPSADPAEEKRN</sequence>
<dbReference type="SUPFAM" id="SSF47413">
    <property type="entry name" value="lambda repressor-like DNA-binding domains"/>
    <property type="match status" value="1"/>
</dbReference>
<evidence type="ECO:0000313" key="3">
    <source>
        <dbReference type="EMBL" id="MDU8992352.1"/>
    </source>
</evidence>
<dbReference type="Pfam" id="PF13560">
    <property type="entry name" value="HTH_31"/>
    <property type="match status" value="1"/>
</dbReference>
<dbReference type="Gene3D" id="3.30.450.180">
    <property type="match status" value="1"/>
</dbReference>